<name>A0A9D2AUX7_9FIRM</name>
<dbReference type="GO" id="GO:0005737">
    <property type="term" value="C:cytoplasm"/>
    <property type="evidence" value="ECO:0007669"/>
    <property type="project" value="UniProtKB-SubCell"/>
</dbReference>
<dbReference type="PANTHER" id="PTHR43247:SF1">
    <property type="entry name" value="PHOSPHOSERINE AMINOTRANSFERASE"/>
    <property type="match status" value="1"/>
</dbReference>
<evidence type="ECO:0000256" key="3">
    <source>
        <dbReference type="ARBA" id="ARBA00006904"/>
    </source>
</evidence>
<dbReference type="NCBIfam" id="NF003764">
    <property type="entry name" value="PRK05355.1"/>
    <property type="match status" value="1"/>
</dbReference>
<comment type="subunit">
    <text evidence="11">Homodimer.</text>
</comment>
<gene>
    <name evidence="11 14" type="primary">serC</name>
    <name evidence="14" type="ORF">H9851_06160</name>
</gene>
<evidence type="ECO:0000256" key="10">
    <source>
        <dbReference type="ARBA" id="ARBA00049007"/>
    </source>
</evidence>
<proteinExistence type="inferred from homology"/>
<comment type="caution">
    <text evidence="11">Lacks conserved residue(s) required for the propagation of feature annotation.</text>
</comment>
<dbReference type="NCBIfam" id="TIGR01364">
    <property type="entry name" value="serC_1"/>
    <property type="match status" value="1"/>
</dbReference>
<evidence type="ECO:0000256" key="9">
    <source>
        <dbReference type="ARBA" id="ARBA00047630"/>
    </source>
</evidence>
<dbReference type="Proteomes" id="UP000886847">
    <property type="component" value="Unassembled WGS sequence"/>
</dbReference>
<dbReference type="GO" id="GO:0004648">
    <property type="term" value="F:O-phospho-L-serine:2-oxoglutarate aminotransferase activity"/>
    <property type="evidence" value="ECO:0007669"/>
    <property type="project" value="UniProtKB-UniRule"/>
</dbReference>
<dbReference type="InterPro" id="IPR020578">
    <property type="entry name" value="Aminotrans_V_PyrdxlP_BS"/>
</dbReference>
<dbReference type="Pfam" id="PF00266">
    <property type="entry name" value="Aminotran_5"/>
    <property type="match status" value="1"/>
</dbReference>
<dbReference type="EC" id="2.6.1.52" evidence="11"/>
<evidence type="ECO:0000256" key="11">
    <source>
        <dbReference type="HAMAP-Rule" id="MF_00160"/>
    </source>
</evidence>
<dbReference type="InterPro" id="IPR000192">
    <property type="entry name" value="Aminotrans_V_dom"/>
</dbReference>
<sequence>MRVYNFSAGPSMLPLEVLEEAQKELLDFAGTGMSVTEISHRDKAFSAIVEEAEANLRELMNIPEEYCVLFVQGGASQQFAAVPLNLMHTGKADYIVTGNFSKKAWQEGKIFGEARCVASSEDKTYTYIPDVDKIAFNDDADYVHICSNNTIFGTRYIKFPEVKAPLVADMSSEILSREVDVTKFGVIYAGAQKNLAPAGVTIVIARKDLIENPLPGCPTMLKWKTQAEAGSLYNTPPCFSIYMANLVLRHLKKLGGIKEINKVNEYKAGLLYDFIDNSSFYTNSVVKEYRSIMNVPFVTPSKELDEKFVKESKANGLVSLKGHRLVGGMRASIYNAMPVEGVQKLIEFMKKFEQENA</sequence>
<feature type="binding site" evidence="11">
    <location>
        <begin position="75"/>
        <end position="76"/>
    </location>
    <ligand>
        <name>pyridoxal 5'-phosphate</name>
        <dbReference type="ChEBI" id="CHEBI:597326"/>
    </ligand>
</feature>
<keyword evidence="8 11" id="KW-0718">Serine biosynthesis</keyword>
<dbReference type="InterPro" id="IPR015424">
    <property type="entry name" value="PyrdxlP-dep_Trfase"/>
</dbReference>
<dbReference type="InterPro" id="IPR015422">
    <property type="entry name" value="PyrdxlP-dep_Trfase_small"/>
</dbReference>
<feature type="domain" description="Aminotransferase class V" evidence="13">
    <location>
        <begin position="3"/>
        <end position="345"/>
    </location>
</feature>
<dbReference type="SUPFAM" id="SSF53383">
    <property type="entry name" value="PLP-dependent transferases"/>
    <property type="match status" value="1"/>
</dbReference>
<accession>A0A9D2AUX7</accession>
<comment type="caution">
    <text evidence="14">The sequence shown here is derived from an EMBL/GenBank/DDBJ whole genome shotgun (WGS) entry which is preliminary data.</text>
</comment>
<organism evidence="14 15">
    <name type="scientific">Candidatus Borkfalkia faecavium</name>
    <dbReference type="NCBI Taxonomy" id="2838508"/>
    <lineage>
        <taxon>Bacteria</taxon>
        <taxon>Bacillati</taxon>
        <taxon>Bacillota</taxon>
        <taxon>Clostridia</taxon>
        <taxon>Christensenellales</taxon>
        <taxon>Christensenellaceae</taxon>
        <taxon>Candidatus Borkfalkia</taxon>
    </lineage>
</organism>
<dbReference type="Gene3D" id="3.90.1150.10">
    <property type="entry name" value="Aspartate Aminotransferase, domain 1"/>
    <property type="match status" value="1"/>
</dbReference>
<evidence type="ECO:0000256" key="6">
    <source>
        <dbReference type="ARBA" id="ARBA00022679"/>
    </source>
</evidence>
<dbReference type="CDD" id="cd00611">
    <property type="entry name" value="PSAT_like"/>
    <property type="match status" value="1"/>
</dbReference>
<keyword evidence="11" id="KW-0963">Cytoplasm</keyword>
<comment type="catalytic activity">
    <reaction evidence="10 11 12">
        <text>O-phospho-L-serine + 2-oxoglutarate = 3-phosphooxypyruvate + L-glutamate</text>
        <dbReference type="Rhea" id="RHEA:14329"/>
        <dbReference type="ChEBI" id="CHEBI:16810"/>
        <dbReference type="ChEBI" id="CHEBI:18110"/>
        <dbReference type="ChEBI" id="CHEBI:29985"/>
        <dbReference type="ChEBI" id="CHEBI:57524"/>
        <dbReference type="EC" id="2.6.1.52"/>
    </reaction>
</comment>
<comment type="subcellular location">
    <subcellularLocation>
        <location evidence="11">Cytoplasm</location>
    </subcellularLocation>
</comment>
<feature type="binding site" evidence="11">
    <location>
        <position position="169"/>
    </location>
    <ligand>
        <name>pyridoxal 5'-phosphate</name>
        <dbReference type="ChEBI" id="CHEBI:597326"/>
    </ligand>
</feature>
<feature type="binding site" evidence="11">
    <location>
        <position position="41"/>
    </location>
    <ligand>
        <name>L-glutamate</name>
        <dbReference type="ChEBI" id="CHEBI:29985"/>
    </ligand>
</feature>
<comment type="catalytic activity">
    <reaction evidence="9 11">
        <text>4-(phosphooxy)-L-threonine + 2-oxoglutarate = (R)-3-hydroxy-2-oxo-4-phosphooxybutanoate + L-glutamate</text>
        <dbReference type="Rhea" id="RHEA:16573"/>
        <dbReference type="ChEBI" id="CHEBI:16810"/>
        <dbReference type="ChEBI" id="CHEBI:29985"/>
        <dbReference type="ChEBI" id="CHEBI:58452"/>
        <dbReference type="ChEBI" id="CHEBI:58538"/>
        <dbReference type="EC" id="2.6.1.52"/>
    </reaction>
</comment>
<evidence type="ECO:0000256" key="12">
    <source>
        <dbReference type="RuleBase" id="RU004505"/>
    </source>
</evidence>
<keyword evidence="4 11" id="KW-0032">Aminotransferase</keyword>
<keyword evidence="7 11" id="KW-0663">Pyridoxal phosphate</keyword>
<comment type="function">
    <text evidence="1 11">Catalyzes the reversible conversion of 3-phosphohydroxypyruvate to phosphoserine and of 3-hydroxy-2-oxo-4-phosphonooxybutanoate to phosphohydroxythreonine.</text>
</comment>
<dbReference type="InterPro" id="IPR015421">
    <property type="entry name" value="PyrdxlP-dep_Trfase_major"/>
</dbReference>
<evidence type="ECO:0000256" key="5">
    <source>
        <dbReference type="ARBA" id="ARBA00022605"/>
    </source>
</evidence>
<comment type="similarity">
    <text evidence="3 11">Belongs to the class-V pyridoxal-phosphate-dependent aminotransferase family. SerC subfamily.</text>
</comment>
<reference evidence="14" key="1">
    <citation type="journal article" date="2021" name="PeerJ">
        <title>Extensive microbial diversity within the chicken gut microbiome revealed by metagenomics and culture.</title>
        <authorList>
            <person name="Gilroy R."/>
            <person name="Ravi A."/>
            <person name="Getino M."/>
            <person name="Pursley I."/>
            <person name="Horton D.L."/>
            <person name="Alikhan N.F."/>
            <person name="Baker D."/>
            <person name="Gharbi K."/>
            <person name="Hall N."/>
            <person name="Watson M."/>
            <person name="Adriaenssens E.M."/>
            <person name="Foster-Nyarko E."/>
            <person name="Jarju S."/>
            <person name="Secka A."/>
            <person name="Antonio M."/>
            <person name="Oren A."/>
            <person name="Chaudhuri R.R."/>
            <person name="La Ragione R."/>
            <person name="Hildebrand F."/>
            <person name="Pallen M.J."/>
        </authorList>
    </citation>
    <scope>NUCLEOTIDE SEQUENCE</scope>
    <source>
        <strain evidence="14">2189</strain>
    </source>
</reference>
<evidence type="ECO:0000256" key="1">
    <source>
        <dbReference type="ARBA" id="ARBA00003483"/>
    </source>
</evidence>
<evidence type="ECO:0000256" key="8">
    <source>
        <dbReference type="ARBA" id="ARBA00023299"/>
    </source>
</evidence>
<protein>
    <recommendedName>
        <fullName evidence="11">Phosphoserine aminotransferase</fullName>
        <ecNumber evidence="11">2.6.1.52</ecNumber>
    </recommendedName>
    <alternativeName>
        <fullName evidence="11">Phosphohydroxythreonine aminotransferase</fullName>
        <shortName evidence="11">PSAT</shortName>
    </alternativeName>
</protein>
<dbReference type="AlphaFoldDB" id="A0A9D2AUX7"/>
<dbReference type="EMBL" id="DXEW01000029">
    <property type="protein sequence ID" value="HIX50845.1"/>
    <property type="molecule type" value="Genomic_DNA"/>
</dbReference>
<reference evidence="14" key="2">
    <citation type="submission" date="2021-04" db="EMBL/GenBank/DDBJ databases">
        <authorList>
            <person name="Gilroy R."/>
        </authorList>
    </citation>
    <scope>NUCLEOTIDE SEQUENCE</scope>
    <source>
        <strain evidence="14">2189</strain>
    </source>
</reference>
<feature type="modified residue" description="N6-(pyridoxal phosphate)lysine" evidence="11">
    <location>
        <position position="193"/>
    </location>
</feature>
<comment type="pathway">
    <text evidence="2 11 12">Amino-acid biosynthesis; L-serine biosynthesis; L-serine from 3-phospho-D-glycerate: step 2/3.</text>
</comment>
<dbReference type="PIRSF" id="PIRSF000525">
    <property type="entry name" value="SerC"/>
    <property type="match status" value="1"/>
</dbReference>
<evidence type="ECO:0000256" key="7">
    <source>
        <dbReference type="ARBA" id="ARBA00022898"/>
    </source>
</evidence>
<evidence type="ECO:0000256" key="4">
    <source>
        <dbReference type="ARBA" id="ARBA00022576"/>
    </source>
</evidence>
<evidence type="ECO:0000256" key="2">
    <source>
        <dbReference type="ARBA" id="ARBA00005099"/>
    </source>
</evidence>
<comment type="cofactor">
    <cofactor evidence="11">
        <name>pyridoxal 5'-phosphate</name>
        <dbReference type="ChEBI" id="CHEBI:597326"/>
    </cofactor>
    <text evidence="11">Binds 1 pyridoxal phosphate per subunit.</text>
</comment>
<feature type="binding site" evidence="11">
    <location>
        <position position="150"/>
    </location>
    <ligand>
        <name>pyridoxal 5'-phosphate</name>
        <dbReference type="ChEBI" id="CHEBI:597326"/>
    </ligand>
</feature>
<dbReference type="FunFam" id="3.40.640.10:FF:000010">
    <property type="entry name" value="Phosphoserine aminotransferase"/>
    <property type="match status" value="1"/>
</dbReference>
<dbReference type="HAMAP" id="MF_00160">
    <property type="entry name" value="SerC_aminotrans_5"/>
    <property type="match status" value="1"/>
</dbReference>
<feature type="binding site" evidence="11">
    <location>
        <position position="100"/>
    </location>
    <ligand>
        <name>pyridoxal 5'-phosphate</name>
        <dbReference type="ChEBI" id="CHEBI:597326"/>
    </ligand>
</feature>
<dbReference type="PROSITE" id="PS00595">
    <property type="entry name" value="AA_TRANSFER_CLASS_5"/>
    <property type="match status" value="1"/>
</dbReference>
<dbReference type="InterPro" id="IPR022278">
    <property type="entry name" value="Pser_aminoTfrase"/>
</dbReference>
<evidence type="ECO:0000313" key="14">
    <source>
        <dbReference type="EMBL" id="HIX50845.1"/>
    </source>
</evidence>
<keyword evidence="5 11" id="KW-0028">Amino-acid biosynthesis</keyword>
<dbReference type="Gene3D" id="3.40.640.10">
    <property type="entry name" value="Type I PLP-dependent aspartate aminotransferase-like (Major domain)"/>
    <property type="match status" value="1"/>
</dbReference>
<evidence type="ECO:0000313" key="15">
    <source>
        <dbReference type="Proteomes" id="UP000886847"/>
    </source>
</evidence>
<feature type="binding site" evidence="11">
    <location>
        <begin position="234"/>
        <end position="235"/>
    </location>
    <ligand>
        <name>pyridoxal 5'-phosphate</name>
        <dbReference type="ChEBI" id="CHEBI:597326"/>
    </ligand>
</feature>
<evidence type="ECO:0000259" key="13">
    <source>
        <dbReference type="Pfam" id="PF00266"/>
    </source>
</evidence>
<dbReference type="PANTHER" id="PTHR43247">
    <property type="entry name" value="PHOSPHOSERINE AMINOTRANSFERASE"/>
    <property type="match status" value="1"/>
</dbReference>
<dbReference type="GO" id="GO:0006564">
    <property type="term" value="P:L-serine biosynthetic process"/>
    <property type="evidence" value="ECO:0007669"/>
    <property type="project" value="UniProtKB-UniRule"/>
</dbReference>
<dbReference type="GO" id="GO:0030170">
    <property type="term" value="F:pyridoxal phosphate binding"/>
    <property type="evidence" value="ECO:0007669"/>
    <property type="project" value="UniProtKB-UniRule"/>
</dbReference>
<keyword evidence="6 11" id="KW-0808">Transferase</keyword>
<feature type="binding site" evidence="11">
    <location>
        <position position="192"/>
    </location>
    <ligand>
        <name>pyridoxal 5'-phosphate</name>
        <dbReference type="ChEBI" id="CHEBI:597326"/>
    </ligand>
</feature>
<dbReference type="FunFam" id="3.90.1150.10:FF:000006">
    <property type="entry name" value="Phosphoserine aminotransferase"/>
    <property type="match status" value="1"/>
</dbReference>